<comment type="similarity">
    <text evidence="2 12">Belongs to the FPP/GGPP synthase family.</text>
</comment>
<keyword evidence="15" id="KW-1185">Reference proteome</keyword>
<comment type="cofactor">
    <cofactor evidence="1">
        <name>Mg(2+)</name>
        <dbReference type="ChEBI" id="CHEBI:18420"/>
    </cofactor>
</comment>
<evidence type="ECO:0000313" key="15">
    <source>
        <dbReference type="Proteomes" id="UP000435877"/>
    </source>
</evidence>
<accession>A0A5S9Q2P2</accession>
<name>A0A5S9Q2P2_9GAMM</name>
<dbReference type="AlphaFoldDB" id="A0A5S9Q2P2"/>
<evidence type="ECO:0000256" key="11">
    <source>
        <dbReference type="ARBA" id="ARBA00083124"/>
    </source>
</evidence>
<dbReference type="EC" id="2.5.1.90" evidence="8"/>
<dbReference type="InterPro" id="IPR008949">
    <property type="entry name" value="Isoprenoid_synthase_dom_sf"/>
</dbReference>
<evidence type="ECO:0000256" key="1">
    <source>
        <dbReference type="ARBA" id="ARBA00001946"/>
    </source>
</evidence>
<dbReference type="InterPro" id="IPR000092">
    <property type="entry name" value="Polyprenyl_synt"/>
</dbReference>
<evidence type="ECO:0000256" key="2">
    <source>
        <dbReference type="ARBA" id="ARBA00006706"/>
    </source>
</evidence>
<proteinExistence type="inferred from homology"/>
<keyword evidence="5" id="KW-0460">Magnesium</keyword>
<dbReference type="Pfam" id="PF00348">
    <property type="entry name" value="polyprenyl_synt"/>
    <property type="match status" value="1"/>
</dbReference>
<comment type="catalytic activity">
    <reaction evidence="6">
        <text>5 isopentenyl diphosphate + (2E,6E)-farnesyl diphosphate = all-trans-octaprenyl diphosphate + 5 diphosphate</text>
        <dbReference type="Rhea" id="RHEA:27798"/>
        <dbReference type="ChEBI" id="CHEBI:33019"/>
        <dbReference type="ChEBI" id="CHEBI:57711"/>
        <dbReference type="ChEBI" id="CHEBI:128769"/>
        <dbReference type="ChEBI" id="CHEBI:175763"/>
        <dbReference type="EC" id="2.5.1.90"/>
    </reaction>
</comment>
<sequence>MLSGARIVRSFRKINNTLKPVTAERLTVRGFTHTMPTDSARRIAVIMQQIRQIVDSEFAAVNDFIIEQLHSNVPLVENIGHYIVDAGGKRLRPLLTLLCAGAIGKTDSQHVQLAAVIEFIHTATLLHDDVVDISALRRGRPTANANWGNAPSVLVGDFLYSRAFQILVEIGSLPLMGLLSSTTNTVAEGEVLQLSRAGNADTSESTYYDVIRSKTAVLFGAACEGAAIISHASEHQTAFYNYGLNLGIAFQLIDDILDYEGKPEETGKNVGDDLAEGKPTLPLIYVLQHGNETQKQLVRDAISNKSAEQLDAIVAAVTSSGALTYCRNAAKQYTDSALEALKPIEDSPCRRALEKLTTIALSRRS</sequence>
<keyword evidence="3 12" id="KW-0808">Transferase</keyword>
<dbReference type="PANTHER" id="PTHR12001">
    <property type="entry name" value="GERANYLGERANYL PYROPHOSPHATE SYNTHASE"/>
    <property type="match status" value="1"/>
</dbReference>
<dbReference type="FunFam" id="1.10.600.10:FF:000002">
    <property type="entry name" value="Octaprenyl diphosphate synthase"/>
    <property type="match status" value="1"/>
</dbReference>
<dbReference type="PROSITE" id="PS00723">
    <property type="entry name" value="POLYPRENYL_SYNTHASE_1"/>
    <property type="match status" value="1"/>
</dbReference>
<evidence type="ECO:0000256" key="6">
    <source>
        <dbReference type="ARBA" id="ARBA00051506"/>
    </source>
</evidence>
<reference evidence="15 16" key="1">
    <citation type="submission" date="2019-11" db="EMBL/GenBank/DDBJ databases">
        <authorList>
            <person name="Holert J."/>
        </authorList>
    </citation>
    <scope>NUCLEOTIDE SEQUENCE [LARGE SCALE GENOMIC DNA]</scope>
    <source>
        <strain evidence="14">BC3_2A</strain>
        <strain evidence="13">SB11_1A</strain>
    </source>
</reference>
<dbReference type="EMBL" id="CACSIK010000003">
    <property type="protein sequence ID" value="CAA0111759.1"/>
    <property type="molecule type" value="Genomic_DNA"/>
</dbReference>
<evidence type="ECO:0000256" key="3">
    <source>
        <dbReference type="ARBA" id="ARBA00022679"/>
    </source>
</evidence>
<evidence type="ECO:0000313" key="13">
    <source>
        <dbReference type="EMBL" id="CAA0111759.1"/>
    </source>
</evidence>
<keyword evidence="4" id="KW-0479">Metal-binding</keyword>
<evidence type="ECO:0000313" key="14">
    <source>
        <dbReference type="EMBL" id="CAA0118806.1"/>
    </source>
</evidence>
<dbReference type="GO" id="GO:0106350">
    <property type="term" value="F:all-trans-octaprenyl-diphosphate synthase activity"/>
    <property type="evidence" value="ECO:0007669"/>
    <property type="project" value="UniProtKB-EC"/>
</dbReference>
<dbReference type="Proteomes" id="UP000435877">
    <property type="component" value="Unassembled WGS sequence"/>
</dbReference>
<dbReference type="GO" id="GO:0046872">
    <property type="term" value="F:metal ion binding"/>
    <property type="evidence" value="ECO:0007669"/>
    <property type="project" value="UniProtKB-KW"/>
</dbReference>
<gene>
    <name evidence="13" type="primary">ispB</name>
    <name evidence="13" type="ORF">IHBHHGIJ_03333</name>
    <name evidence="14" type="ORF">KFEGEMFD_03546</name>
</gene>
<dbReference type="SUPFAM" id="SSF48576">
    <property type="entry name" value="Terpenoid synthases"/>
    <property type="match status" value="1"/>
</dbReference>
<evidence type="ECO:0000256" key="9">
    <source>
        <dbReference type="ARBA" id="ARBA00072473"/>
    </source>
</evidence>
<evidence type="ECO:0000313" key="16">
    <source>
        <dbReference type="Proteomes" id="UP000439591"/>
    </source>
</evidence>
<dbReference type="PANTHER" id="PTHR12001:SF69">
    <property type="entry name" value="ALL TRANS-POLYPRENYL-DIPHOSPHATE SYNTHASE PDSS1"/>
    <property type="match status" value="1"/>
</dbReference>
<evidence type="ECO:0000256" key="12">
    <source>
        <dbReference type="RuleBase" id="RU004466"/>
    </source>
</evidence>
<dbReference type="SFLD" id="SFLDS00005">
    <property type="entry name" value="Isoprenoid_Synthase_Type_I"/>
    <property type="match status" value="1"/>
</dbReference>
<dbReference type="PROSITE" id="PS00444">
    <property type="entry name" value="POLYPRENYL_SYNTHASE_2"/>
    <property type="match status" value="1"/>
</dbReference>
<protein>
    <recommendedName>
        <fullName evidence="9">Octaprenyl diphosphate synthase</fullName>
        <ecNumber evidence="8">2.5.1.90</ecNumber>
    </recommendedName>
    <alternativeName>
        <fullName evidence="11">All-trans-octaprenyl-diphosphate synthase</fullName>
    </alternativeName>
    <alternativeName>
        <fullName evidence="10">Octaprenyl pyrophosphate synthase</fullName>
    </alternativeName>
</protein>
<dbReference type="GO" id="GO:0008299">
    <property type="term" value="P:isoprenoid biosynthetic process"/>
    <property type="evidence" value="ECO:0007669"/>
    <property type="project" value="InterPro"/>
</dbReference>
<evidence type="ECO:0000256" key="7">
    <source>
        <dbReference type="ARBA" id="ARBA00055029"/>
    </source>
</evidence>
<evidence type="ECO:0000256" key="8">
    <source>
        <dbReference type="ARBA" id="ARBA00066511"/>
    </source>
</evidence>
<comment type="function">
    <text evidence="7">Supplies octaprenyl diphosphate, the precursor for the side chain of the isoprenoid quinones ubiquinone and menaquinone.</text>
</comment>
<dbReference type="Proteomes" id="UP000439591">
    <property type="component" value="Unassembled WGS sequence"/>
</dbReference>
<evidence type="ECO:0000256" key="4">
    <source>
        <dbReference type="ARBA" id="ARBA00022723"/>
    </source>
</evidence>
<organism evidence="13 15">
    <name type="scientific">Zhongshania aliphaticivorans</name>
    <dbReference type="NCBI Taxonomy" id="1470434"/>
    <lineage>
        <taxon>Bacteria</taxon>
        <taxon>Pseudomonadati</taxon>
        <taxon>Pseudomonadota</taxon>
        <taxon>Gammaproteobacteria</taxon>
        <taxon>Cellvibrionales</taxon>
        <taxon>Spongiibacteraceae</taxon>
        <taxon>Zhongshania</taxon>
    </lineage>
</organism>
<dbReference type="EMBL" id="CACSIM010000006">
    <property type="protein sequence ID" value="CAA0118806.1"/>
    <property type="molecule type" value="Genomic_DNA"/>
</dbReference>
<dbReference type="CDD" id="cd00685">
    <property type="entry name" value="Trans_IPPS_HT"/>
    <property type="match status" value="1"/>
</dbReference>
<evidence type="ECO:0000256" key="5">
    <source>
        <dbReference type="ARBA" id="ARBA00022842"/>
    </source>
</evidence>
<evidence type="ECO:0000256" key="10">
    <source>
        <dbReference type="ARBA" id="ARBA00079637"/>
    </source>
</evidence>
<dbReference type="InterPro" id="IPR033749">
    <property type="entry name" value="Polyprenyl_synt_CS"/>
</dbReference>
<dbReference type="Gene3D" id="1.10.600.10">
    <property type="entry name" value="Farnesyl Diphosphate Synthase"/>
    <property type="match status" value="1"/>
</dbReference>